<gene>
    <name evidence="1" type="ORF">IV203_019930</name>
</gene>
<dbReference type="EMBL" id="JAGRRH010000004">
    <property type="protein sequence ID" value="KAG7371360.1"/>
    <property type="molecule type" value="Genomic_DNA"/>
</dbReference>
<evidence type="ECO:0000313" key="1">
    <source>
        <dbReference type="EMBL" id="KAG7371360.1"/>
    </source>
</evidence>
<name>A0A9K3LZM9_9STRA</name>
<proteinExistence type="predicted"/>
<accession>A0A9K3LZM9</accession>
<reference evidence="1" key="2">
    <citation type="submission" date="2021-04" db="EMBL/GenBank/DDBJ databases">
        <authorList>
            <person name="Podell S."/>
        </authorList>
    </citation>
    <scope>NUCLEOTIDE SEQUENCE</scope>
    <source>
        <strain evidence="1">Hildebrandi</strain>
    </source>
</reference>
<protein>
    <submittedName>
        <fullName evidence="1">Uncharacterized protein</fullName>
    </submittedName>
</protein>
<organism evidence="1 2">
    <name type="scientific">Nitzschia inconspicua</name>
    <dbReference type="NCBI Taxonomy" id="303405"/>
    <lineage>
        <taxon>Eukaryota</taxon>
        <taxon>Sar</taxon>
        <taxon>Stramenopiles</taxon>
        <taxon>Ochrophyta</taxon>
        <taxon>Bacillariophyta</taxon>
        <taxon>Bacillariophyceae</taxon>
        <taxon>Bacillariophycidae</taxon>
        <taxon>Bacillariales</taxon>
        <taxon>Bacillariaceae</taxon>
        <taxon>Nitzschia</taxon>
    </lineage>
</organism>
<keyword evidence="2" id="KW-1185">Reference proteome</keyword>
<comment type="caution">
    <text evidence="1">The sequence shown here is derived from an EMBL/GenBank/DDBJ whole genome shotgun (WGS) entry which is preliminary data.</text>
</comment>
<reference evidence="1" key="1">
    <citation type="journal article" date="2021" name="Sci. Rep.">
        <title>Diploid genomic architecture of Nitzschia inconspicua, an elite biomass production diatom.</title>
        <authorList>
            <person name="Oliver A."/>
            <person name="Podell S."/>
            <person name="Pinowska A."/>
            <person name="Traller J.C."/>
            <person name="Smith S.R."/>
            <person name="McClure R."/>
            <person name="Beliaev A."/>
            <person name="Bohutskyi P."/>
            <person name="Hill E.A."/>
            <person name="Rabines A."/>
            <person name="Zheng H."/>
            <person name="Allen L.Z."/>
            <person name="Kuo A."/>
            <person name="Grigoriev I.V."/>
            <person name="Allen A.E."/>
            <person name="Hazlebeck D."/>
            <person name="Allen E.E."/>
        </authorList>
    </citation>
    <scope>NUCLEOTIDE SEQUENCE</scope>
    <source>
        <strain evidence="1">Hildebrandi</strain>
    </source>
</reference>
<dbReference type="AlphaFoldDB" id="A0A9K3LZM9"/>
<dbReference type="OrthoDB" id="38511at2759"/>
<evidence type="ECO:0000313" key="2">
    <source>
        <dbReference type="Proteomes" id="UP000693970"/>
    </source>
</evidence>
<dbReference type="Proteomes" id="UP000693970">
    <property type="component" value="Unassembled WGS sequence"/>
</dbReference>
<sequence>MQAWSEDQGVPTDLSDGILHLFADPYGKVTEALGMELTHKGPLGVGLVGRCKRFALFIVDGVVKIVRVAEKEDDPAGDEFPDATLAESMLEAIQSLKGSDEL</sequence>